<gene>
    <name evidence="4" type="ORF">NCTC11801_03748</name>
</gene>
<evidence type="ECO:0000259" key="3">
    <source>
        <dbReference type="Pfam" id="PF10145"/>
    </source>
</evidence>
<dbReference type="Proteomes" id="UP000254208">
    <property type="component" value="Unassembled WGS sequence"/>
</dbReference>
<sequence length="661" mass="71208">MNSLDFTLSLIDNVTQPLKQAQSALSNFANESQKAFTQSAIGVAGLAGALFSLKGLLDPALQMNEAIQTASLQGVDASAMKNVTQAAMKFSAQYGKSSVEFTQSALTIRKAIQGVADNELPYLTTVTNTTATALKSTADETTAYMGQMFSQFSTYANQVGKSQFAEELAGKALYMSQTFGTSMADITGLMEGARSAGTHFGVGIDEQLAVLGELQRTLGSEASSAYEGFMTGAADGAKKLGLSFVDASGKMNSLPEMLGKLQQKYGSNIDGNLKAQKEIEAAFGDSAIVVKQLYGDVDVLRKNITALGANDGMKRTREMAEQLADPWERLMAIWTNVRVAVGMTLLPVINPLVNKIAEMGLTVQRWLILFPNIAKYVGYIATSITGVAAAGAIANIVMGISKFIWAGLVVVWKLSLATLKLIPGAVWLANKAMVIWQATLKLLRGTLLALRMAAITAGIGFNLMSLPIILILGAIALLGVGIYYLIKHWDAVKAAIQDTTTFKVLAAVVMAVGQVFSDVWEWIGQGWETLCNWFGEFSLTETFETVANSIRDIFGKVWAWVKQTFADIYNSFVDTLNYLPGVEIERMEVNTPAAQATNSVPDVEGMAAVDIIRQQQLFMQAQVEQAEPITNTQILTGKQLKGIDKNGMGEKCRGVNNQSCR</sequence>
<dbReference type="PANTHER" id="PTHR37813:SF1">
    <property type="entry name" value="FELS-2 PROPHAGE PROTEIN"/>
    <property type="match status" value="1"/>
</dbReference>
<feature type="domain" description="Phage tail tape measure protein" evidence="3">
    <location>
        <begin position="85"/>
        <end position="284"/>
    </location>
</feature>
<evidence type="ECO:0000256" key="1">
    <source>
        <dbReference type="ARBA" id="ARBA00022612"/>
    </source>
</evidence>
<reference evidence="4 5" key="1">
    <citation type="submission" date="2018-06" db="EMBL/GenBank/DDBJ databases">
        <authorList>
            <consortium name="Pathogen Informatics"/>
            <person name="Doyle S."/>
        </authorList>
    </citation>
    <scope>NUCLEOTIDE SEQUENCE [LARGE SCALE GENOMIC DNA]</scope>
    <source>
        <strain evidence="4 5">NCTC11801</strain>
    </source>
</reference>
<dbReference type="PANTHER" id="PTHR37813">
    <property type="entry name" value="FELS-2 PROPHAGE PROTEIN"/>
    <property type="match status" value="1"/>
</dbReference>
<evidence type="ECO:0000313" key="5">
    <source>
        <dbReference type="Proteomes" id="UP000254208"/>
    </source>
</evidence>
<keyword evidence="2" id="KW-1133">Transmembrane helix</keyword>
<feature type="transmembrane region" description="Helical" evidence="2">
    <location>
        <begin position="376"/>
        <end position="397"/>
    </location>
</feature>
<keyword evidence="1" id="KW-1188">Viral release from host cell</keyword>
<dbReference type="NCBIfam" id="TIGR01760">
    <property type="entry name" value="tape_meas_TP901"/>
    <property type="match status" value="1"/>
</dbReference>
<feature type="transmembrane region" description="Helical" evidence="2">
    <location>
        <begin position="403"/>
        <end position="430"/>
    </location>
</feature>
<keyword evidence="2" id="KW-0472">Membrane</keyword>
<accession>A0A379FVS0</accession>
<protein>
    <submittedName>
        <fullName evidence="4">Phage-related minor tail protein</fullName>
    </submittedName>
</protein>
<dbReference type="InterPro" id="IPR010090">
    <property type="entry name" value="Phage_tape_meas"/>
</dbReference>
<organism evidence="4 5">
    <name type="scientific">Providencia rettgeri</name>
    <dbReference type="NCBI Taxonomy" id="587"/>
    <lineage>
        <taxon>Bacteria</taxon>
        <taxon>Pseudomonadati</taxon>
        <taxon>Pseudomonadota</taxon>
        <taxon>Gammaproteobacteria</taxon>
        <taxon>Enterobacterales</taxon>
        <taxon>Morganellaceae</taxon>
        <taxon>Providencia</taxon>
    </lineage>
</organism>
<evidence type="ECO:0000256" key="2">
    <source>
        <dbReference type="SAM" id="Phobius"/>
    </source>
</evidence>
<evidence type="ECO:0000313" key="4">
    <source>
        <dbReference type="EMBL" id="SUC32746.1"/>
    </source>
</evidence>
<name>A0A379FVS0_PRORE</name>
<feature type="transmembrane region" description="Helical" evidence="2">
    <location>
        <begin position="467"/>
        <end position="486"/>
    </location>
</feature>
<keyword evidence="2" id="KW-0812">Transmembrane</keyword>
<proteinExistence type="predicted"/>
<dbReference type="EMBL" id="UGTZ01000001">
    <property type="protein sequence ID" value="SUC32746.1"/>
    <property type="molecule type" value="Genomic_DNA"/>
</dbReference>
<dbReference type="Pfam" id="PF10145">
    <property type="entry name" value="PhageMin_Tail"/>
    <property type="match status" value="1"/>
</dbReference>
<dbReference type="AlphaFoldDB" id="A0A379FVS0"/>